<name>A0A1G7JT93_9RHOB</name>
<dbReference type="RefSeq" id="WP_040383583.1">
    <property type="nucleotide sequence ID" value="NZ_FNAV01000016.1"/>
</dbReference>
<gene>
    <name evidence="1" type="ORF">SAMN04488105_11641</name>
</gene>
<dbReference type="EMBL" id="FNAV01000016">
    <property type="protein sequence ID" value="SDF28126.1"/>
    <property type="molecule type" value="Genomic_DNA"/>
</dbReference>
<organism evidence="1 2">
    <name type="scientific">Salipiger thiooxidans</name>
    <dbReference type="NCBI Taxonomy" id="282683"/>
    <lineage>
        <taxon>Bacteria</taxon>
        <taxon>Pseudomonadati</taxon>
        <taxon>Pseudomonadota</taxon>
        <taxon>Alphaproteobacteria</taxon>
        <taxon>Rhodobacterales</taxon>
        <taxon>Roseobacteraceae</taxon>
        <taxon>Salipiger</taxon>
    </lineage>
</organism>
<proteinExistence type="predicted"/>
<sequence length="118" mass="13095">MPLTDVQLSPRKASLLLSQEIRRLQFRLERLEHGMEAFYAAGGASLGTVAITALQELDMLAQSTDALAAYVEKLSSRFADDTRVDLTPELSQVPLRELRSRLAGRHLEELSANAPELF</sequence>
<keyword evidence="2" id="KW-1185">Reference proteome</keyword>
<evidence type="ECO:0000313" key="2">
    <source>
        <dbReference type="Proteomes" id="UP000198994"/>
    </source>
</evidence>
<dbReference type="STRING" id="282683.SAMN04488105_11641"/>
<dbReference type="Proteomes" id="UP000198994">
    <property type="component" value="Unassembled WGS sequence"/>
</dbReference>
<dbReference type="AlphaFoldDB" id="A0A1G7JT93"/>
<accession>A0A1G7JT93</accession>
<dbReference type="OrthoDB" id="7862440at2"/>
<protein>
    <submittedName>
        <fullName evidence="1">Uncharacterized protein</fullName>
    </submittedName>
</protein>
<reference evidence="2" key="1">
    <citation type="submission" date="2016-10" db="EMBL/GenBank/DDBJ databases">
        <authorList>
            <person name="Varghese N."/>
            <person name="Submissions S."/>
        </authorList>
    </citation>
    <scope>NUCLEOTIDE SEQUENCE [LARGE SCALE GENOMIC DNA]</scope>
    <source>
        <strain evidence="2">DSM 10146</strain>
    </source>
</reference>
<evidence type="ECO:0000313" key="1">
    <source>
        <dbReference type="EMBL" id="SDF28126.1"/>
    </source>
</evidence>